<dbReference type="PROSITE" id="PS51155">
    <property type="entry name" value="CHIT_BIND_RR_2"/>
    <property type="match status" value="1"/>
</dbReference>
<feature type="signal peptide" evidence="4">
    <location>
        <begin position="1"/>
        <end position="16"/>
    </location>
</feature>
<evidence type="ECO:0000256" key="3">
    <source>
        <dbReference type="SAM" id="MobiDB-lite"/>
    </source>
</evidence>
<dbReference type="InterPro" id="IPR000618">
    <property type="entry name" value="Insect_cuticle"/>
</dbReference>
<dbReference type="OrthoDB" id="6376947at2759"/>
<dbReference type="PANTHER" id="PTHR10380">
    <property type="entry name" value="CUTICLE PROTEIN"/>
    <property type="match status" value="1"/>
</dbReference>
<name>A0A7R9GG70_9CRUS</name>
<evidence type="ECO:0000256" key="1">
    <source>
        <dbReference type="ARBA" id="ARBA00022460"/>
    </source>
</evidence>
<feature type="region of interest" description="Disordered" evidence="3">
    <location>
        <begin position="46"/>
        <end position="80"/>
    </location>
</feature>
<evidence type="ECO:0000313" key="5">
    <source>
        <dbReference type="EMBL" id="CAD7281375.1"/>
    </source>
</evidence>
<evidence type="ECO:0000256" key="2">
    <source>
        <dbReference type="PROSITE-ProRule" id="PRU00497"/>
    </source>
</evidence>
<dbReference type="EMBL" id="CAJPEX010002826">
    <property type="protein sequence ID" value="CAG0921527.1"/>
    <property type="molecule type" value="Genomic_DNA"/>
</dbReference>
<dbReference type="GO" id="GO:0008010">
    <property type="term" value="F:structural constituent of chitin-based larval cuticle"/>
    <property type="evidence" value="ECO:0007669"/>
    <property type="project" value="TreeGrafter"/>
</dbReference>
<accession>A0A7R9GG70</accession>
<keyword evidence="6" id="KW-1185">Reference proteome</keyword>
<reference evidence="5" key="1">
    <citation type="submission" date="2020-11" db="EMBL/GenBank/DDBJ databases">
        <authorList>
            <person name="Tran Van P."/>
        </authorList>
    </citation>
    <scope>NUCLEOTIDE SEQUENCE</scope>
</reference>
<keyword evidence="1 2" id="KW-0193">Cuticle</keyword>
<evidence type="ECO:0000256" key="4">
    <source>
        <dbReference type="SAM" id="SignalP"/>
    </source>
</evidence>
<dbReference type="InterPro" id="IPR050468">
    <property type="entry name" value="Cuticle_Struct_Prot"/>
</dbReference>
<proteinExistence type="predicted"/>
<dbReference type="PANTHER" id="PTHR10380:SF173">
    <property type="entry name" value="CUTICULAR PROTEIN 47EF, ISOFORM C-RELATED"/>
    <property type="match status" value="1"/>
</dbReference>
<protein>
    <submittedName>
        <fullName evidence="5">Uncharacterized protein</fullName>
    </submittedName>
</protein>
<gene>
    <name evidence="5" type="ORF">NMOB1V02_LOCUS9022</name>
</gene>
<organism evidence="5">
    <name type="scientific">Notodromas monacha</name>
    <dbReference type="NCBI Taxonomy" id="399045"/>
    <lineage>
        <taxon>Eukaryota</taxon>
        <taxon>Metazoa</taxon>
        <taxon>Ecdysozoa</taxon>
        <taxon>Arthropoda</taxon>
        <taxon>Crustacea</taxon>
        <taxon>Oligostraca</taxon>
        <taxon>Ostracoda</taxon>
        <taxon>Podocopa</taxon>
        <taxon>Podocopida</taxon>
        <taxon>Cypridocopina</taxon>
        <taxon>Cypridoidea</taxon>
        <taxon>Cyprididae</taxon>
        <taxon>Notodromas</taxon>
    </lineage>
</organism>
<feature type="compositionally biased region" description="Basic and acidic residues" evidence="3">
    <location>
        <begin position="60"/>
        <end position="69"/>
    </location>
</feature>
<dbReference type="GO" id="GO:0062129">
    <property type="term" value="C:chitin-based extracellular matrix"/>
    <property type="evidence" value="ECO:0007669"/>
    <property type="project" value="TreeGrafter"/>
</dbReference>
<dbReference type="AlphaFoldDB" id="A0A7R9GG70"/>
<dbReference type="Pfam" id="PF00379">
    <property type="entry name" value="Chitin_bind_4"/>
    <property type="match status" value="1"/>
</dbReference>
<feature type="chain" id="PRO_5036210742" evidence="4">
    <location>
        <begin position="17"/>
        <end position="158"/>
    </location>
</feature>
<evidence type="ECO:0000313" key="6">
    <source>
        <dbReference type="Proteomes" id="UP000678499"/>
    </source>
</evidence>
<dbReference type="EMBL" id="OA884863">
    <property type="protein sequence ID" value="CAD7281375.1"/>
    <property type="molecule type" value="Genomic_DNA"/>
</dbReference>
<sequence length="158" mass="17201">MDPAVLLPFLAAACAASLLPLHQHPLYHGVHFGKYTEDRSQFHAQTPHGGYNYGYAEPNGAKKETRHPDGTVTGTYSHPLPDGRTLTNNYVADAYGFRSNLAPTAPKDFSPIAVAAYDVSAPVYQHSVHAVAVPRPPIHVTKAVDYHQAAPYGYGYHH</sequence>
<keyword evidence="4" id="KW-0732">Signal</keyword>
<dbReference type="Proteomes" id="UP000678499">
    <property type="component" value="Unassembled WGS sequence"/>
</dbReference>